<proteinExistence type="predicted"/>
<evidence type="ECO:0000259" key="12">
    <source>
        <dbReference type="Pfam" id="PF13796"/>
    </source>
</evidence>
<gene>
    <name evidence="13" type="ORF">Dfulv_11825</name>
</gene>
<keyword evidence="7" id="KW-0067">ATP-binding</keyword>
<dbReference type="Pfam" id="PF13796">
    <property type="entry name" value="Sensor"/>
    <property type="match status" value="1"/>
</dbReference>
<keyword evidence="8" id="KW-0902">Two-component regulatory system</keyword>
<evidence type="ECO:0000256" key="6">
    <source>
        <dbReference type="ARBA" id="ARBA00022777"/>
    </source>
</evidence>
<accession>A0ABY5W4D3</accession>
<dbReference type="CDD" id="cd16917">
    <property type="entry name" value="HATPase_UhpB-NarQ-NarX-like"/>
    <property type="match status" value="1"/>
</dbReference>
<protein>
    <recommendedName>
        <fullName evidence="2">histidine kinase</fullName>
        <ecNumber evidence="2">2.7.13.3</ecNumber>
    </recommendedName>
</protein>
<keyword evidence="5" id="KW-0547">Nucleotide-binding</keyword>
<dbReference type="Pfam" id="PF02518">
    <property type="entry name" value="HATPase_c"/>
    <property type="match status" value="1"/>
</dbReference>
<dbReference type="InterPro" id="IPR025828">
    <property type="entry name" value="Put_sensor_dom"/>
</dbReference>
<name>A0ABY5W4D3_9ACTN</name>
<dbReference type="Gene3D" id="3.30.565.10">
    <property type="entry name" value="Histidine kinase-like ATPase, C-terminal domain"/>
    <property type="match status" value="1"/>
</dbReference>
<evidence type="ECO:0000313" key="14">
    <source>
        <dbReference type="Proteomes" id="UP001059617"/>
    </source>
</evidence>
<evidence type="ECO:0000256" key="5">
    <source>
        <dbReference type="ARBA" id="ARBA00022741"/>
    </source>
</evidence>
<dbReference type="Gene3D" id="1.20.5.1930">
    <property type="match status" value="1"/>
</dbReference>
<dbReference type="InterPro" id="IPR036890">
    <property type="entry name" value="HATPase_C_sf"/>
</dbReference>
<evidence type="ECO:0000256" key="3">
    <source>
        <dbReference type="ARBA" id="ARBA00022553"/>
    </source>
</evidence>
<organism evidence="13 14">
    <name type="scientific">Dactylosporangium fulvum</name>
    <dbReference type="NCBI Taxonomy" id="53359"/>
    <lineage>
        <taxon>Bacteria</taxon>
        <taxon>Bacillati</taxon>
        <taxon>Actinomycetota</taxon>
        <taxon>Actinomycetes</taxon>
        <taxon>Micromonosporales</taxon>
        <taxon>Micromonosporaceae</taxon>
        <taxon>Dactylosporangium</taxon>
    </lineage>
</organism>
<evidence type="ECO:0000259" key="10">
    <source>
        <dbReference type="Pfam" id="PF02518"/>
    </source>
</evidence>
<keyword evidence="14" id="KW-1185">Reference proteome</keyword>
<feature type="domain" description="Signal transduction histidine kinase subgroup 3 dimerisation and phosphoacceptor" evidence="11">
    <location>
        <begin position="228"/>
        <end position="295"/>
    </location>
</feature>
<keyword evidence="9" id="KW-0472">Membrane</keyword>
<dbReference type="RefSeq" id="WP_259862856.1">
    <property type="nucleotide sequence ID" value="NZ_BAAAST010000152.1"/>
</dbReference>
<dbReference type="EMBL" id="CP073720">
    <property type="protein sequence ID" value="UWP84873.1"/>
    <property type="molecule type" value="Genomic_DNA"/>
</dbReference>
<dbReference type="InterPro" id="IPR003594">
    <property type="entry name" value="HATPase_dom"/>
</dbReference>
<reference evidence="13" key="2">
    <citation type="submission" date="2022-09" db="EMBL/GenBank/DDBJ databases">
        <title>Biosynthetic gene clusters of Dactylosporangioum fulvum.</title>
        <authorList>
            <person name="Caradec T."/>
        </authorList>
    </citation>
    <scope>NUCLEOTIDE SEQUENCE</scope>
    <source>
        <strain evidence="13">NRRL B-16292</strain>
    </source>
</reference>
<feature type="transmembrane region" description="Helical" evidence="9">
    <location>
        <begin position="110"/>
        <end position="133"/>
    </location>
</feature>
<dbReference type="PANTHER" id="PTHR24421:SF10">
    <property type="entry name" value="NITRATE_NITRITE SENSOR PROTEIN NARQ"/>
    <property type="match status" value="1"/>
</dbReference>
<sequence length="430" mass="44975">MRAAVPYIRRGLTAVGRVALLGLLALPVRIALFVLSVVTFVLSIAGVGLVLAPLVQLVVRRYADLHRRLAGEWSGVDILRPYRPQPPRAFIGSPRRWLWLVRDPATWRDLVWLLAGAPTGVVLGVLGPALLAYGAEGLLGIPVIIDAATDWYGYGVTWPIDDTFDVLSVPAQGALITAGALYAGPWLLWTLAQFDRSLLGPTRSARLAVRVDRLTETRTQVVDAQAAELRRIERDLHDGAQARIAALGMSLGMAEELVTRDPAAAQALIAEAREASGLALAELRLLVRGIHPPVLAERGLGGALQALALTLPIPVAVESDLSGRPPAPVESAAYFAVVEALTNVVKHGGASAAWVSLTHLGGAIYITVGDDGVGGAAPRAGSGLAGVERRLGAFDGSLTVDSPPGGPTVLTMELPCALSSPKTSPSSATG</sequence>
<reference evidence="13" key="1">
    <citation type="submission" date="2021-04" db="EMBL/GenBank/DDBJ databases">
        <authorList>
            <person name="Hartkoorn R.C."/>
            <person name="Beaudoing E."/>
            <person name="Hot D."/>
        </authorList>
    </citation>
    <scope>NUCLEOTIDE SEQUENCE</scope>
    <source>
        <strain evidence="13">NRRL B-16292</strain>
    </source>
</reference>
<dbReference type="Pfam" id="PF07730">
    <property type="entry name" value="HisKA_3"/>
    <property type="match status" value="1"/>
</dbReference>
<evidence type="ECO:0000256" key="1">
    <source>
        <dbReference type="ARBA" id="ARBA00000085"/>
    </source>
</evidence>
<keyword evidence="3" id="KW-0597">Phosphoprotein</keyword>
<feature type="transmembrane region" description="Helical" evidence="9">
    <location>
        <begin position="40"/>
        <end position="59"/>
    </location>
</feature>
<keyword evidence="6" id="KW-0418">Kinase</keyword>
<feature type="domain" description="Putative sensor" evidence="12">
    <location>
        <begin position="23"/>
        <end position="199"/>
    </location>
</feature>
<evidence type="ECO:0000256" key="8">
    <source>
        <dbReference type="ARBA" id="ARBA00023012"/>
    </source>
</evidence>
<dbReference type="InterPro" id="IPR011712">
    <property type="entry name" value="Sig_transdc_His_kin_sub3_dim/P"/>
</dbReference>
<evidence type="ECO:0000259" key="11">
    <source>
        <dbReference type="Pfam" id="PF07730"/>
    </source>
</evidence>
<dbReference type="PANTHER" id="PTHR24421">
    <property type="entry name" value="NITRATE/NITRITE SENSOR PROTEIN NARX-RELATED"/>
    <property type="match status" value="1"/>
</dbReference>
<dbReference type="InterPro" id="IPR050482">
    <property type="entry name" value="Sensor_HK_TwoCompSys"/>
</dbReference>
<keyword evidence="9" id="KW-1133">Transmembrane helix</keyword>
<keyword evidence="4" id="KW-0808">Transferase</keyword>
<feature type="transmembrane region" description="Helical" evidence="9">
    <location>
        <begin position="12"/>
        <end position="34"/>
    </location>
</feature>
<evidence type="ECO:0000256" key="2">
    <source>
        <dbReference type="ARBA" id="ARBA00012438"/>
    </source>
</evidence>
<evidence type="ECO:0000256" key="7">
    <source>
        <dbReference type="ARBA" id="ARBA00022840"/>
    </source>
</evidence>
<evidence type="ECO:0000256" key="9">
    <source>
        <dbReference type="SAM" id="Phobius"/>
    </source>
</evidence>
<comment type="catalytic activity">
    <reaction evidence="1">
        <text>ATP + protein L-histidine = ADP + protein N-phospho-L-histidine.</text>
        <dbReference type="EC" id="2.7.13.3"/>
    </reaction>
</comment>
<feature type="domain" description="Histidine kinase/HSP90-like ATPase" evidence="10">
    <location>
        <begin position="333"/>
        <end position="416"/>
    </location>
</feature>
<dbReference type="Proteomes" id="UP001059617">
    <property type="component" value="Chromosome"/>
</dbReference>
<dbReference type="SUPFAM" id="SSF55874">
    <property type="entry name" value="ATPase domain of HSP90 chaperone/DNA topoisomerase II/histidine kinase"/>
    <property type="match status" value="1"/>
</dbReference>
<evidence type="ECO:0000313" key="13">
    <source>
        <dbReference type="EMBL" id="UWP84873.1"/>
    </source>
</evidence>
<dbReference type="EC" id="2.7.13.3" evidence="2"/>
<evidence type="ECO:0000256" key="4">
    <source>
        <dbReference type="ARBA" id="ARBA00022679"/>
    </source>
</evidence>
<keyword evidence="9" id="KW-0812">Transmembrane</keyword>